<evidence type="ECO:0000256" key="7">
    <source>
        <dbReference type="RuleBase" id="RU363032"/>
    </source>
</evidence>
<evidence type="ECO:0000256" key="8">
    <source>
        <dbReference type="SAM" id="MobiDB-lite"/>
    </source>
</evidence>
<feature type="transmembrane region" description="Helical" evidence="7">
    <location>
        <begin position="36"/>
        <end position="57"/>
    </location>
</feature>
<feature type="compositionally biased region" description="Polar residues" evidence="8">
    <location>
        <begin position="1"/>
        <end position="12"/>
    </location>
</feature>
<dbReference type="Proteomes" id="UP001500603">
    <property type="component" value="Unassembled WGS sequence"/>
</dbReference>
<feature type="transmembrane region" description="Helical" evidence="7">
    <location>
        <begin position="157"/>
        <end position="179"/>
    </location>
</feature>
<keyword evidence="11" id="KW-1185">Reference proteome</keyword>
<evidence type="ECO:0000256" key="4">
    <source>
        <dbReference type="ARBA" id="ARBA00022692"/>
    </source>
</evidence>
<evidence type="ECO:0000313" key="11">
    <source>
        <dbReference type="Proteomes" id="UP001500603"/>
    </source>
</evidence>
<feature type="compositionally biased region" description="Basic and acidic residues" evidence="8">
    <location>
        <begin position="15"/>
        <end position="25"/>
    </location>
</feature>
<evidence type="ECO:0000256" key="1">
    <source>
        <dbReference type="ARBA" id="ARBA00004651"/>
    </source>
</evidence>
<dbReference type="InterPro" id="IPR035906">
    <property type="entry name" value="MetI-like_sf"/>
</dbReference>
<feature type="domain" description="ABC transmembrane type-1" evidence="9">
    <location>
        <begin position="91"/>
        <end position="275"/>
    </location>
</feature>
<dbReference type="CDD" id="cd06261">
    <property type="entry name" value="TM_PBP2"/>
    <property type="match status" value="1"/>
</dbReference>
<gene>
    <name evidence="10" type="primary">ssuC_2</name>
    <name evidence="10" type="ORF">GCM10023318_43500</name>
</gene>
<keyword evidence="2 7" id="KW-0813">Transport</keyword>
<accession>A0ABP9KL48</accession>
<comment type="similarity">
    <text evidence="7">Belongs to the binding-protein-dependent transport system permease family.</text>
</comment>
<dbReference type="RefSeq" id="WP_345497433.1">
    <property type="nucleotide sequence ID" value="NZ_BAABJM010000004.1"/>
</dbReference>
<evidence type="ECO:0000259" key="9">
    <source>
        <dbReference type="PROSITE" id="PS50928"/>
    </source>
</evidence>
<keyword evidence="4 7" id="KW-0812">Transmembrane</keyword>
<dbReference type="PROSITE" id="PS50928">
    <property type="entry name" value="ABC_TM1"/>
    <property type="match status" value="1"/>
</dbReference>
<dbReference type="Gene3D" id="1.10.3720.10">
    <property type="entry name" value="MetI-like"/>
    <property type="match status" value="1"/>
</dbReference>
<dbReference type="InterPro" id="IPR000515">
    <property type="entry name" value="MetI-like"/>
</dbReference>
<feature type="transmembrane region" description="Helical" evidence="7">
    <location>
        <begin position="129"/>
        <end position="151"/>
    </location>
</feature>
<proteinExistence type="inferred from homology"/>
<organism evidence="10 11">
    <name type="scientific">Nocardia callitridis</name>
    <dbReference type="NCBI Taxonomy" id="648753"/>
    <lineage>
        <taxon>Bacteria</taxon>
        <taxon>Bacillati</taxon>
        <taxon>Actinomycetota</taxon>
        <taxon>Actinomycetes</taxon>
        <taxon>Mycobacteriales</taxon>
        <taxon>Nocardiaceae</taxon>
        <taxon>Nocardia</taxon>
    </lineage>
</organism>
<feature type="region of interest" description="Disordered" evidence="8">
    <location>
        <begin position="1"/>
        <end position="25"/>
    </location>
</feature>
<comment type="subcellular location">
    <subcellularLocation>
        <location evidence="1 7">Cell membrane</location>
        <topology evidence="1 7">Multi-pass membrane protein</topology>
    </subcellularLocation>
</comment>
<evidence type="ECO:0000256" key="3">
    <source>
        <dbReference type="ARBA" id="ARBA00022475"/>
    </source>
</evidence>
<keyword evidence="5 7" id="KW-1133">Transmembrane helix</keyword>
<dbReference type="SUPFAM" id="SSF161098">
    <property type="entry name" value="MetI-like"/>
    <property type="match status" value="1"/>
</dbReference>
<dbReference type="EMBL" id="BAABJM010000004">
    <property type="protein sequence ID" value="GAA5061197.1"/>
    <property type="molecule type" value="Genomic_DNA"/>
</dbReference>
<comment type="caution">
    <text evidence="10">The sequence shown here is derived from an EMBL/GenBank/DDBJ whole genome shotgun (WGS) entry which is preliminary data.</text>
</comment>
<feature type="transmembrane region" description="Helical" evidence="7">
    <location>
        <begin position="200"/>
        <end position="233"/>
    </location>
</feature>
<keyword evidence="6 7" id="KW-0472">Membrane</keyword>
<name>A0ABP9KL48_9NOCA</name>
<evidence type="ECO:0000256" key="2">
    <source>
        <dbReference type="ARBA" id="ARBA00022448"/>
    </source>
</evidence>
<reference evidence="11" key="1">
    <citation type="journal article" date="2019" name="Int. J. Syst. Evol. Microbiol.">
        <title>The Global Catalogue of Microorganisms (GCM) 10K type strain sequencing project: providing services to taxonomists for standard genome sequencing and annotation.</title>
        <authorList>
            <consortium name="The Broad Institute Genomics Platform"/>
            <consortium name="The Broad Institute Genome Sequencing Center for Infectious Disease"/>
            <person name="Wu L."/>
            <person name="Ma J."/>
        </authorList>
    </citation>
    <scope>NUCLEOTIDE SEQUENCE [LARGE SCALE GENOMIC DNA]</scope>
    <source>
        <strain evidence="11">JCM 18298</strain>
    </source>
</reference>
<evidence type="ECO:0000256" key="5">
    <source>
        <dbReference type="ARBA" id="ARBA00022989"/>
    </source>
</evidence>
<dbReference type="PANTHER" id="PTHR30151">
    <property type="entry name" value="ALKANE SULFONATE ABC TRANSPORTER-RELATED, MEMBRANE SUBUNIT"/>
    <property type="match status" value="1"/>
</dbReference>
<protein>
    <submittedName>
        <fullName evidence="10">Aliphatic sulfonate ABC transporter permease SsuC</fullName>
    </submittedName>
</protein>
<evidence type="ECO:0000256" key="6">
    <source>
        <dbReference type="ARBA" id="ARBA00023136"/>
    </source>
</evidence>
<evidence type="ECO:0000313" key="10">
    <source>
        <dbReference type="EMBL" id="GAA5061197.1"/>
    </source>
</evidence>
<dbReference type="PANTHER" id="PTHR30151:SF38">
    <property type="entry name" value="ALIPHATIC SULFONATES TRANSPORT PERMEASE PROTEIN SSUC-RELATED"/>
    <property type="match status" value="1"/>
</dbReference>
<dbReference type="Pfam" id="PF00528">
    <property type="entry name" value="BPD_transp_1"/>
    <property type="match status" value="1"/>
</dbReference>
<feature type="transmembrane region" description="Helical" evidence="7">
    <location>
        <begin position="253"/>
        <end position="274"/>
    </location>
</feature>
<feature type="transmembrane region" description="Helical" evidence="7">
    <location>
        <begin position="95"/>
        <end position="117"/>
    </location>
</feature>
<keyword evidence="3" id="KW-1003">Cell membrane</keyword>
<sequence>MTIHAEQSSATTEKPWVDRKPDARQRTTSVQARRDLLARIALGLLLPVGLLVLWEIAAQAGWIDARFFSHPSAVASKALDDVRSGLLQGEVRVTVVRLVTGYVAGSLAGIAVGLAMSQSRLLRWMLEPIIRGLYVIPKLALLPLFLLVFGLGEMPKLVFIGLGTFYIVAFTTLSAAMMIPTPYHEVARSYGLSRSQRFRWMIFPACLPQIVASLKLASGISMLLVIAVEFVNAQEGLGYYTWHAWQMFVPDRMYVGIVTVSIIGVLFSAVIGLVGGRLVRWSDGEYGQQR</sequence>